<dbReference type="AlphaFoldDB" id="A0A379G922"/>
<dbReference type="EMBL" id="UGTP01000002">
    <property type="protein sequence ID" value="SUC37445.1"/>
    <property type="molecule type" value="Genomic_DNA"/>
</dbReference>
<keyword evidence="1" id="KW-1133">Transmembrane helix</keyword>
<evidence type="ECO:0008006" key="4">
    <source>
        <dbReference type="Google" id="ProtNLM"/>
    </source>
</evidence>
<keyword evidence="1" id="KW-0472">Membrane</keyword>
<evidence type="ECO:0000256" key="1">
    <source>
        <dbReference type="SAM" id="Phobius"/>
    </source>
</evidence>
<organism evidence="2 3">
    <name type="scientific">Prevotella pallens</name>
    <dbReference type="NCBI Taxonomy" id="60133"/>
    <lineage>
        <taxon>Bacteria</taxon>
        <taxon>Pseudomonadati</taxon>
        <taxon>Bacteroidota</taxon>
        <taxon>Bacteroidia</taxon>
        <taxon>Bacteroidales</taxon>
        <taxon>Prevotellaceae</taxon>
        <taxon>Prevotella</taxon>
    </lineage>
</organism>
<evidence type="ECO:0000313" key="3">
    <source>
        <dbReference type="Proteomes" id="UP000254235"/>
    </source>
</evidence>
<accession>A0A379G922</accession>
<protein>
    <recommendedName>
        <fullName evidence="4">Phosphoglycolate phosphatase</fullName>
    </recommendedName>
</protein>
<dbReference type="GeneID" id="78571578"/>
<sequence>MTTPTLLKRFVAWLQKLSFCTGVVVLAMCIPCYIASFAQAVFPISMEMKGILWVIFFGLAKAFQYCGLAILGVDGYKRLKAKFRKV</sequence>
<name>A0A379G922_9BACT</name>
<dbReference type="OrthoDB" id="1315649at2"/>
<reference evidence="2 3" key="1">
    <citation type="submission" date="2018-06" db="EMBL/GenBank/DDBJ databases">
        <authorList>
            <consortium name="Pathogen Informatics"/>
            <person name="Doyle S."/>
        </authorList>
    </citation>
    <scope>NUCLEOTIDE SEQUENCE [LARGE SCALE GENOMIC DNA]</scope>
    <source>
        <strain evidence="2 3">NCTC13043</strain>
    </source>
</reference>
<dbReference type="Proteomes" id="UP000254235">
    <property type="component" value="Unassembled WGS sequence"/>
</dbReference>
<feature type="transmembrane region" description="Helical" evidence="1">
    <location>
        <begin position="50"/>
        <end position="76"/>
    </location>
</feature>
<feature type="transmembrane region" description="Helical" evidence="1">
    <location>
        <begin position="17"/>
        <end position="38"/>
    </location>
</feature>
<gene>
    <name evidence="2" type="ORF">NCTC13043_01933</name>
</gene>
<evidence type="ECO:0000313" key="2">
    <source>
        <dbReference type="EMBL" id="SUC37445.1"/>
    </source>
</evidence>
<dbReference type="RefSeq" id="WP_115083899.1">
    <property type="nucleotide sequence ID" value="NZ_UGTP01000002.1"/>
</dbReference>
<keyword evidence="1" id="KW-0812">Transmembrane</keyword>
<proteinExistence type="predicted"/>